<organism evidence="1 2">
    <name type="scientific">Candidatus Yanofskybacteria bacterium RIFCSPHIGHO2_02_FULL_43_22</name>
    <dbReference type="NCBI Taxonomy" id="1802681"/>
    <lineage>
        <taxon>Bacteria</taxon>
        <taxon>Candidatus Yanofskyibacteriota</taxon>
    </lineage>
</organism>
<comment type="caution">
    <text evidence="1">The sequence shown here is derived from an EMBL/GenBank/DDBJ whole genome shotgun (WGS) entry which is preliminary data.</text>
</comment>
<sequence length="317" mass="35879">MPKETPPNPLQKSDQPFILSKGELSKKFRILTPAEVEKLGLTKNKPKSSEKRKETGISIEQAKEILGEDVLGPEAVEATFGFSPEDIPPILFSVEELERAKELNQFLELRIDKTADGKPLDMHKMYELLQPEFTAKNQGKILNSYGQDNSWYKNEDFLKDVPRASWVLVSKDVIPNSLSNNFLQQTEVIANYLKTDIFKDQEMPEVYKEAIEEFETKKAGIQAILTSNWQEAAKQLSELKINQLTRQLPVETMYDFLMYFKNNKKRLLESKYTWTYRRASGGGLVRFGGSGAGGAGVGRWTPDDVDGDLGVAFSRSL</sequence>
<protein>
    <submittedName>
        <fullName evidence="1">Uncharacterized protein</fullName>
    </submittedName>
</protein>
<dbReference type="EMBL" id="MGJV01000023">
    <property type="protein sequence ID" value="OGN14672.1"/>
    <property type="molecule type" value="Genomic_DNA"/>
</dbReference>
<gene>
    <name evidence="1" type="ORF">A3J47_01100</name>
</gene>
<dbReference type="AlphaFoldDB" id="A0A1F8FNL5"/>
<evidence type="ECO:0000313" key="2">
    <source>
        <dbReference type="Proteomes" id="UP000176581"/>
    </source>
</evidence>
<evidence type="ECO:0000313" key="1">
    <source>
        <dbReference type="EMBL" id="OGN14672.1"/>
    </source>
</evidence>
<reference evidence="1 2" key="1">
    <citation type="journal article" date="2016" name="Nat. Commun.">
        <title>Thousands of microbial genomes shed light on interconnected biogeochemical processes in an aquifer system.</title>
        <authorList>
            <person name="Anantharaman K."/>
            <person name="Brown C.T."/>
            <person name="Hug L.A."/>
            <person name="Sharon I."/>
            <person name="Castelle C.J."/>
            <person name="Probst A.J."/>
            <person name="Thomas B.C."/>
            <person name="Singh A."/>
            <person name="Wilkins M.J."/>
            <person name="Karaoz U."/>
            <person name="Brodie E.L."/>
            <person name="Williams K.H."/>
            <person name="Hubbard S.S."/>
            <person name="Banfield J.F."/>
        </authorList>
    </citation>
    <scope>NUCLEOTIDE SEQUENCE [LARGE SCALE GENOMIC DNA]</scope>
</reference>
<proteinExistence type="predicted"/>
<dbReference type="Proteomes" id="UP000176581">
    <property type="component" value="Unassembled WGS sequence"/>
</dbReference>
<accession>A0A1F8FNL5</accession>
<name>A0A1F8FNL5_9BACT</name>